<feature type="region of interest" description="Disordered" evidence="1">
    <location>
        <begin position="75"/>
        <end position="259"/>
    </location>
</feature>
<evidence type="ECO:0000313" key="2">
    <source>
        <dbReference type="EMBL" id="TCS89994.1"/>
    </source>
</evidence>
<sequence>MNRQEIQNYLSHPAALDGKSGAELKEMIGNYPYCSLLYLLLARAHKNEGSTGLQDVIEKAAAYSPDREGLYLFLNSPGAAAPPDEATSPAETRPSAETRPLTEAQSSADAPPLTEAAAPGMEAVSSQVETPEPEGVSVSAETLPPGETGARESETILPEEDNAAVSAEADSPEEIRDPETAMPPAETTVPSIEGMASAAETPDPSVEGAASAAKTPDLEPETSAAEATGLEAEAESSAAKAGTEAENAPSGASLEKKEAGPRGIALNIDDQLPRTFTFWLRRIRQVTGEGDPGRSVVLSDPLEKNYYRELITRNTEKQYLDTVKVEFDLEKKEDRIIAKFIEEDPQVIKSAMSIQTREQPADLAGGQEEDDEVISETLAKIYIDQELTGKAIRMYEKLSLKFPEKSAYFAGLIEKLKK</sequence>
<dbReference type="Proteomes" id="UP000295807">
    <property type="component" value="Unassembled WGS sequence"/>
</dbReference>
<gene>
    <name evidence="2" type="ORF">EDD80_101192</name>
</gene>
<dbReference type="EMBL" id="SMAD01000001">
    <property type="protein sequence ID" value="TCS89994.1"/>
    <property type="molecule type" value="Genomic_DNA"/>
</dbReference>
<name>A0A4R3KXL3_9SPHI</name>
<dbReference type="RefSeq" id="WP_132127465.1">
    <property type="nucleotide sequence ID" value="NZ_CP042432.1"/>
</dbReference>
<feature type="compositionally biased region" description="Low complexity" evidence="1">
    <location>
        <begin position="221"/>
        <end position="246"/>
    </location>
</feature>
<accession>A0A4R3KXL3</accession>
<dbReference type="OrthoDB" id="594666at2"/>
<evidence type="ECO:0000313" key="3">
    <source>
        <dbReference type="Proteomes" id="UP000295807"/>
    </source>
</evidence>
<evidence type="ECO:0000256" key="1">
    <source>
        <dbReference type="SAM" id="MobiDB-lite"/>
    </source>
</evidence>
<dbReference type="AlphaFoldDB" id="A0A4R3KXL3"/>
<evidence type="ECO:0008006" key="4">
    <source>
        <dbReference type="Google" id="ProtNLM"/>
    </source>
</evidence>
<comment type="caution">
    <text evidence="2">The sequence shown here is derived from an EMBL/GenBank/DDBJ whole genome shotgun (WGS) entry which is preliminary data.</text>
</comment>
<reference evidence="2 3" key="1">
    <citation type="submission" date="2019-03" db="EMBL/GenBank/DDBJ databases">
        <title>Genomic Encyclopedia of Type Strains, Phase IV (KMG-IV): sequencing the most valuable type-strain genomes for metagenomic binning, comparative biology and taxonomic classification.</title>
        <authorList>
            <person name="Goeker M."/>
        </authorList>
    </citation>
    <scope>NUCLEOTIDE SEQUENCE [LARGE SCALE GENOMIC DNA]</scope>
    <source>
        <strain evidence="2 3">DSM 21100</strain>
    </source>
</reference>
<protein>
    <recommendedName>
        <fullName evidence="4">Tetratricopeptide repeat protein</fullName>
    </recommendedName>
</protein>
<keyword evidence="3" id="KW-1185">Reference proteome</keyword>
<proteinExistence type="predicted"/>
<organism evidence="2 3">
    <name type="scientific">Anseongella ginsenosidimutans</name>
    <dbReference type="NCBI Taxonomy" id="496056"/>
    <lineage>
        <taxon>Bacteria</taxon>
        <taxon>Pseudomonadati</taxon>
        <taxon>Bacteroidota</taxon>
        <taxon>Sphingobacteriia</taxon>
        <taxon>Sphingobacteriales</taxon>
        <taxon>Sphingobacteriaceae</taxon>
        <taxon>Anseongella</taxon>
    </lineage>
</organism>